<keyword evidence="3" id="KW-1185">Reference proteome</keyword>
<gene>
    <name evidence="2" type="ORF">CPT_Minorna_010</name>
</gene>
<evidence type="ECO:0000313" key="2">
    <source>
        <dbReference type="EMBL" id="QBP07061.1"/>
    </source>
</evidence>
<accession>A0A482IGB3</accession>
<sequence>MPTLQLKRGTTAQVSKYIPLAGELVYDSTAKIIYVGDGTTAGGFPVGAGTPASTADKLKTARTIGFSGITAAPQSFDGSADVTFAVTDVPANLLTGTASVNTTGSAAKLTTARAIALSGDVSGTANFDGSAAVTINTTLQNIDLGVIT</sequence>
<organism evidence="2 3">
    <name type="scientific">Escherichia phage Minorna</name>
    <dbReference type="NCBI Taxonomy" id="2547246"/>
    <lineage>
        <taxon>Viruses</taxon>
        <taxon>Duplodnaviria</taxon>
        <taxon>Heunggongvirae</taxon>
        <taxon>Uroviricota</taxon>
        <taxon>Caudoviricetes</taxon>
        <taxon>Autographivirales</taxon>
        <taxon>Autoscriptoviridae</taxon>
        <taxon>Slopekvirinae</taxon>
        <taxon>Drulisvirus</taxon>
        <taxon>Drulisvirus minorna</taxon>
    </lineage>
</organism>
<dbReference type="Proteomes" id="UP000295767">
    <property type="component" value="Segment"/>
</dbReference>
<proteinExistence type="predicted"/>
<protein>
    <submittedName>
        <fullName evidence="2">Putative tail fiber protein</fullName>
    </submittedName>
</protein>
<dbReference type="InterPro" id="IPR041352">
    <property type="entry name" value="Mtd_N"/>
</dbReference>
<dbReference type="Pfam" id="PF18454">
    <property type="entry name" value="Mtd_N"/>
    <property type="match status" value="1"/>
</dbReference>
<feature type="domain" description="Major tropism determinant N-terminal" evidence="1">
    <location>
        <begin position="5"/>
        <end position="40"/>
    </location>
</feature>
<reference evidence="3" key="1">
    <citation type="submission" date="2019-03" db="EMBL/GenBank/DDBJ databases">
        <title>Complete Genome Sequence of Escherichia coli Myophage Minorna.</title>
        <authorList>
            <person name="Rogers K."/>
            <person name="Williams Z."/>
            <person name="Min L."/>
            <person name="Newkirk H."/>
            <person name="Liu M."/>
            <person name="Ramsey J."/>
        </authorList>
    </citation>
    <scope>NUCLEOTIDE SEQUENCE [LARGE SCALE GENOMIC DNA]</scope>
</reference>
<evidence type="ECO:0000259" key="1">
    <source>
        <dbReference type="Pfam" id="PF18454"/>
    </source>
</evidence>
<evidence type="ECO:0000313" key="3">
    <source>
        <dbReference type="Proteomes" id="UP000295767"/>
    </source>
</evidence>
<name>A0A482IGB3_9CAUD</name>
<dbReference type="Gene3D" id="2.10.10.30">
    <property type="match status" value="1"/>
</dbReference>
<dbReference type="EMBL" id="MK598851">
    <property type="protein sequence ID" value="QBP07061.1"/>
    <property type="molecule type" value="Genomic_DNA"/>
</dbReference>